<dbReference type="Proteomes" id="UP001341840">
    <property type="component" value="Unassembled WGS sequence"/>
</dbReference>
<keyword evidence="2" id="KW-1185">Reference proteome</keyword>
<proteinExistence type="predicted"/>
<comment type="caution">
    <text evidence="1">The sequence shown here is derived from an EMBL/GenBank/DDBJ whole genome shotgun (WGS) entry which is preliminary data.</text>
</comment>
<sequence length="99" mass="11627">MFTVEREISVLPKIDPQVLHNPLRKLYYWHDVAKRTEIVYDSALKYPNQDLLEQLSQYVYCGASAGKMFRLVMPAEDIEEVKDLTLPHISKEEMLQETE</sequence>
<accession>A0ABU6WDP0</accession>
<dbReference type="PANTHER" id="PTHR45871">
    <property type="entry name" value="N-ACETYLGLUCOSAMINYL-PHOSPHATIDYLINOSITOL BIOSYNTHETIC PROTEIN"/>
    <property type="match status" value="1"/>
</dbReference>
<reference evidence="1 2" key="1">
    <citation type="journal article" date="2023" name="Plants (Basel)">
        <title>Bridging the Gap: Combining Genomics and Transcriptomics Approaches to Understand Stylosanthes scabra, an Orphan Legume from the Brazilian Caatinga.</title>
        <authorList>
            <person name="Ferreira-Neto J.R.C."/>
            <person name="da Silva M.D."/>
            <person name="Binneck E."/>
            <person name="de Melo N.F."/>
            <person name="da Silva R.H."/>
            <person name="de Melo A.L.T.M."/>
            <person name="Pandolfi V."/>
            <person name="Bustamante F.O."/>
            <person name="Brasileiro-Vidal A.C."/>
            <person name="Benko-Iseppon A.M."/>
        </authorList>
    </citation>
    <scope>NUCLEOTIDE SEQUENCE [LARGE SCALE GENOMIC DNA]</scope>
    <source>
        <tissue evidence="1">Leaves</tissue>
    </source>
</reference>
<protein>
    <submittedName>
        <fullName evidence="1">Uncharacterized protein</fullName>
    </submittedName>
</protein>
<dbReference type="EMBL" id="JASCZI010181498">
    <property type="protein sequence ID" value="MED6184051.1"/>
    <property type="molecule type" value="Genomic_DNA"/>
</dbReference>
<evidence type="ECO:0000313" key="1">
    <source>
        <dbReference type="EMBL" id="MED6184051.1"/>
    </source>
</evidence>
<name>A0ABU6WDP0_9FABA</name>
<gene>
    <name evidence="1" type="ORF">PIB30_043637</name>
</gene>
<dbReference type="PANTHER" id="PTHR45871:SF1">
    <property type="entry name" value="PHOSPHATIDYLINOSITOL N-ACETYLGLUCOSAMINYLTRANSFERASE SUBUNIT A"/>
    <property type="match status" value="1"/>
</dbReference>
<organism evidence="1 2">
    <name type="scientific">Stylosanthes scabra</name>
    <dbReference type="NCBI Taxonomy" id="79078"/>
    <lineage>
        <taxon>Eukaryota</taxon>
        <taxon>Viridiplantae</taxon>
        <taxon>Streptophyta</taxon>
        <taxon>Embryophyta</taxon>
        <taxon>Tracheophyta</taxon>
        <taxon>Spermatophyta</taxon>
        <taxon>Magnoliopsida</taxon>
        <taxon>eudicotyledons</taxon>
        <taxon>Gunneridae</taxon>
        <taxon>Pentapetalae</taxon>
        <taxon>rosids</taxon>
        <taxon>fabids</taxon>
        <taxon>Fabales</taxon>
        <taxon>Fabaceae</taxon>
        <taxon>Papilionoideae</taxon>
        <taxon>50 kb inversion clade</taxon>
        <taxon>dalbergioids sensu lato</taxon>
        <taxon>Dalbergieae</taxon>
        <taxon>Pterocarpus clade</taxon>
        <taxon>Stylosanthes</taxon>
    </lineage>
</organism>
<evidence type="ECO:0000313" key="2">
    <source>
        <dbReference type="Proteomes" id="UP001341840"/>
    </source>
</evidence>